<dbReference type="SUPFAM" id="SSF48452">
    <property type="entry name" value="TPR-like"/>
    <property type="match status" value="2"/>
</dbReference>
<dbReference type="SMART" id="SM00421">
    <property type="entry name" value="HTH_LUXR"/>
    <property type="match status" value="1"/>
</dbReference>
<protein>
    <submittedName>
        <fullName evidence="3">LuxR C-terminal-related transcriptional regulator</fullName>
    </submittedName>
</protein>
<name>A0ABN3BZV1_9MICC</name>
<dbReference type="PANTHER" id="PTHR43214">
    <property type="entry name" value="TWO-COMPONENT RESPONSE REGULATOR"/>
    <property type="match status" value="1"/>
</dbReference>
<reference evidence="3 4" key="1">
    <citation type="journal article" date="2019" name="Int. J. Syst. Evol. Microbiol.">
        <title>The Global Catalogue of Microorganisms (GCM) 10K type strain sequencing project: providing services to taxonomists for standard genome sequencing and annotation.</title>
        <authorList>
            <consortium name="The Broad Institute Genomics Platform"/>
            <consortium name="The Broad Institute Genome Sequencing Center for Infectious Disease"/>
            <person name="Wu L."/>
            <person name="Ma J."/>
        </authorList>
    </citation>
    <scope>NUCLEOTIDE SEQUENCE [LARGE SCALE GENOMIC DNA]</scope>
    <source>
        <strain evidence="3 4">JCM 16034</strain>
    </source>
</reference>
<evidence type="ECO:0000313" key="3">
    <source>
        <dbReference type="EMBL" id="GAA2202475.1"/>
    </source>
</evidence>
<dbReference type="InterPro" id="IPR000792">
    <property type="entry name" value="Tscrpt_reg_LuxR_C"/>
</dbReference>
<dbReference type="InterPro" id="IPR036388">
    <property type="entry name" value="WH-like_DNA-bd_sf"/>
</dbReference>
<dbReference type="Proteomes" id="UP001500432">
    <property type="component" value="Unassembled WGS sequence"/>
</dbReference>
<dbReference type="Gene3D" id="1.10.10.10">
    <property type="entry name" value="Winged helix-like DNA-binding domain superfamily/Winged helix DNA-binding domain"/>
    <property type="match status" value="1"/>
</dbReference>
<dbReference type="InterPro" id="IPR011990">
    <property type="entry name" value="TPR-like_helical_dom_sf"/>
</dbReference>
<dbReference type="CDD" id="cd06170">
    <property type="entry name" value="LuxR_C_like"/>
    <property type="match status" value="1"/>
</dbReference>
<accession>A0ABN3BZV1</accession>
<comment type="caution">
    <text evidence="3">The sequence shown here is derived from an EMBL/GenBank/DDBJ whole genome shotgun (WGS) entry which is preliminary data.</text>
</comment>
<evidence type="ECO:0000259" key="2">
    <source>
        <dbReference type="PROSITE" id="PS50043"/>
    </source>
</evidence>
<organism evidence="3 4">
    <name type="scientific">Sinomonas flava</name>
    <dbReference type="NCBI Taxonomy" id="496857"/>
    <lineage>
        <taxon>Bacteria</taxon>
        <taxon>Bacillati</taxon>
        <taxon>Actinomycetota</taxon>
        <taxon>Actinomycetes</taxon>
        <taxon>Micrococcales</taxon>
        <taxon>Micrococcaceae</taxon>
        <taxon>Sinomonas</taxon>
    </lineage>
</organism>
<dbReference type="Pfam" id="PF00196">
    <property type="entry name" value="GerE"/>
    <property type="match status" value="1"/>
</dbReference>
<dbReference type="RefSeq" id="WP_344300681.1">
    <property type="nucleotide sequence ID" value="NZ_BAAAQW010000010.1"/>
</dbReference>
<dbReference type="PRINTS" id="PR00038">
    <property type="entry name" value="HTHLUXR"/>
</dbReference>
<proteinExistence type="predicted"/>
<dbReference type="PROSITE" id="PS50043">
    <property type="entry name" value="HTH_LUXR_2"/>
    <property type="match status" value="1"/>
</dbReference>
<dbReference type="InterPro" id="IPR039420">
    <property type="entry name" value="WalR-like"/>
</dbReference>
<dbReference type="InterPro" id="IPR016032">
    <property type="entry name" value="Sig_transdc_resp-reg_C-effctor"/>
</dbReference>
<sequence>MAVPSSVPLAADGRRLYEAGSWTRALEAFERADSDTPLPGSDLMLTAFSAYLLGREDRSIDLFGRAFRDFLGTDDAAAAARAAFWLSFAHDTRGDRAHAEAWGRRLAGIVDDSRLGAERALLLSGLGHRSLASSDPADTRRALELSREAIALARPAGDTDTEVFSRLSAGWALLRLGSTGEGLAELDEAMATVTSGEVNTPIVNGVAYCSVISASLRSEDLARAREWTATATDWCAQHPDLVPFRGQCLVHRSQVKMLDGDWSGALEEAARAVQRLLPADTGLAGYQLGEIHRLTGRFADAEDAYRLANSAGRRPEPGLMLLRLAQGRADAAAVSARRLSLELTRRSERAEFLPAYVEVMAAVGDIDAARAGAAEIAAIAERAGPSGGPAAALSRARVLTAEGTVCCAAGEAAQAVRSLRDASLAWHDLGMPYPEARVRVTLGRCYAALGDDEAAALEVDAAREAFQRLGAQPDLAALPDADRGWRRAPSPMPLTEREVEVVRLVAAGLTNRAIAKELVLSEKTVARHLANIYAKLGIASRSAATAYAYDHSLV</sequence>
<dbReference type="SUPFAM" id="SSF46894">
    <property type="entry name" value="C-terminal effector domain of the bipartite response regulators"/>
    <property type="match status" value="1"/>
</dbReference>
<keyword evidence="1" id="KW-0238">DNA-binding</keyword>
<dbReference type="Gene3D" id="1.25.40.10">
    <property type="entry name" value="Tetratricopeptide repeat domain"/>
    <property type="match status" value="1"/>
</dbReference>
<feature type="domain" description="HTH luxR-type" evidence="2">
    <location>
        <begin position="487"/>
        <end position="552"/>
    </location>
</feature>
<gene>
    <name evidence="3" type="ORF">GCM10009849_31050</name>
</gene>
<keyword evidence="4" id="KW-1185">Reference proteome</keyword>
<evidence type="ECO:0000313" key="4">
    <source>
        <dbReference type="Proteomes" id="UP001500432"/>
    </source>
</evidence>
<evidence type="ECO:0000256" key="1">
    <source>
        <dbReference type="ARBA" id="ARBA00023125"/>
    </source>
</evidence>
<dbReference type="EMBL" id="BAAAQW010000010">
    <property type="protein sequence ID" value="GAA2202475.1"/>
    <property type="molecule type" value="Genomic_DNA"/>
</dbReference>
<dbReference type="PROSITE" id="PS00622">
    <property type="entry name" value="HTH_LUXR_1"/>
    <property type="match status" value="1"/>
</dbReference>